<evidence type="ECO:0000256" key="3">
    <source>
        <dbReference type="ARBA" id="ARBA00023163"/>
    </source>
</evidence>
<organism evidence="5 6">
    <name type="scientific">Kibdelosporangium lantanae</name>
    <dbReference type="NCBI Taxonomy" id="1497396"/>
    <lineage>
        <taxon>Bacteria</taxon>
        <taxon>Bacillati</taxon>
        <taxon>Actinomycetota</taxon>
        <taxon>Actinomycetes</taxon>
        <taxon>Pseudonocardiales</taxon>
        <taxon>Pseudonocardiaceae</taxon>
        <taxon>Kibdelosporangium</taxon>
    </lineage>
</organism>
<sequence>MRASSSWSNADIAARLFLSERTVESHLRNSYAKLGLTSRIALARWAMRNEE</sequence>
<evidence type="ECO:0000313" key="5">
    <source>
        <dbReference type="EMBL" id="MFD1052527.1"/>
    </source>
</evidence>
<protein>
    <submittedName>
        <fullName evidence="5">Response regulator transcription factor</fullName>
    </submittedName>
</protein>
<feature type="domain" description="HTH luxR-type" evidence="4">
    <location>
        <begin position="1"/>
        <end position="50"/>
    </location>
</feature>
<dbReference type="PROSITE" id="PS50043">
    <property type="entry name" value="HTH_LUXR_2"/>
    <property type="match status" value="1"/>
</dbReference>
<evidence type="ECO:0000256" key="1">
    <source>
        <dbReference type="ARBA" id="ARBA00023015"/>
    </source>
</evidence>
<dbReference type="CDD" id="cd06170">
    <property type="entry name" value="LuxR_C_like"/>
    <property type="match status" value="1"/>
</dbReference>
<keyword evidence="6" id="KW-1185">Reference proteome</keyword>
<comment type="caution">
    <text evidence="5">The sequence shown here is derived from an EMBL/GenBank/DDBJ whole genome shotgun (WGS) entry which is preliminary data.</text>
</comment>
<dbReference type="Pfam" id="PF00196">
    <property type="entry name" value="GerE"/>
    <property type="match status" value="1"/>
</dbReference>
<keyword evidence="3" id="KW-0804">Transcription</keyword>
<dbReference type="Gene3D" id="1.10.10.10">
    <property type="entry name" value="Winged helix-like DNA-binding domain superfamily/Winged helix DNA-binding domain"/>
    <property type="match status" value="1"/>
</dbReference>
<accession>A0ABW3MQK0</accession>
<dbReference type="SUPFAM" id="SSF46894">
    <property type="entry name" value="C-terminal effector domain of the bipartite response regulators"/>
    <property type="match status" value="1"/>
</dbReference>
<dbReference type="PANTHER" id="PTHR44688">
    <property type="entry name" value="DNA-BINDING TRANSCRIPTIONAL ACTIVATOR DEVR_DOSR"/>
    <property type="match status" value="1"/>
</dbReference>
<dbReference type="InterPro" id="IPR036388">
    <property type="entry name" value="WH-like_DNA-bd_sf"/>
</dbReference>
<gene>
    <name evidence="5" type="ORF">ACFQ1S_46515</name>
</gene>
<dbReference type="SMART" id="SM00421">
    <property type="entry name" value="HTH_LUXR"/>
    <property type="match status" value="1"/>
</dbReference>
<evidence type="ECO:0000256" key="2">
    <source>
        <dbReference type="ARBA" id="ARBA00023125"/>
    </source>
</evidence>
<reference evidence="6" key="1">
    <citation type="journal article" date="2019" name="Int. J. Syst. Evol. Microbiol.">
        <title>The Global Catalogue of Microorganisms (GCM) 10K type strain sequencing project: providing services to taxonomists for standard genome sequencing and annotation.</title>
        <authorList>
            <consortium name="The Broad Institute Genomics Platform"/>
            <consortium name="The Broad Institute Genome Sequencing Center for Infectious Disease"/>
            <person name="Wu L."/>
            <person name="Ma J."/>
        </authorList>
    </citation>
    <scope>NUCLEOTIDE SEQUENCE [LARGE SCALE GENOMIC DNA]</scope>
    <source>
        <strain evidence="6">JCM 31486</strain>
    </source>
</reference>
<name>A0ABW3MQK0_9PSEU</name>
<dbReference type="PRINTS" id="PR00038">
    <property type="entry name" value="HTHLUXR"/>
</dbReference>
<proteinExistence type="predicted"/>
<dbReference type="Proteomes" id="UP001597045">
    <property type="component" value="Unassembled WGS sequence"/>
</dbReference>
<dbReference type="InterPro" id="IPR000792">
    <property type="entry name" value="Tscrpt_reg_LuxR_C"/>
</dbReference>
<dbReference type="EMBL" id="JBHTIS010004497">
    <property type="protein sequence ID" value="MFD1052527.1"/>
    <property type="molecule type" value="Genomic_DNA"/>
</dbReference>
<dbReference type="PANTHER" id="PTHR44688:SF16">
    <property type="entry name" value="DNA-BINDING TRANSCRIPTIONAL ACTIVATOR DEVR_DOSR"/>
    <property type="match status" value="1"/>
</dbReference>
<keyword evidence="2" id="KW-0238">DNA-binding</keyword>
<dbReference type="InterPro" id="IPR016032">
    <property type="entry name" value="Sig_transdc_resp-reg_C-effctor"/>
</dbReference>
<evidence type="ECO:0000313" key="6">
    <source>
        <dbReference type="Proteomes" id="UP001597045"/>
    </source>
</evidence>
<evidence type="ECO:0000259" key="4">
    <source>
        <dbReference type="PROSITE" id="PS50043"/>
    </source>
</evidence>
<keyword evidence="1" id="KW-0805">Transcription regulation</keyword>